<dbReference type="PRINTS" id="PR00371">
    <property type="entry name" value="FPNCR"/>
</dbReference>
<evidence type="ECO:0000256" key="9">
    <source>
        <dbReference type="ARBA" id="ARBA00022857"/>
    </source>
</evidence>
<proteinExistence type="predicted"/>
<dbReference type="PROSITE" id="PS51384">
    <property type="entry name" value="FAD_FR"/>
    <property type="match status" value="1"/>
</dbReference>
<gene>
    <name evidence="15" type="primary">MET10</name>
    <name evidence="15" type="ORF">ATY40_BA7502918</name>
</gene>
<dbReference type="InterPro" id="IPR002869">
    <property type="entry name" value="Pyrv_flavodox_OxRed_cen"/>
</dbReference>
<name>A0A1B2JEA4_PICPA</name>
<keyword evidence="6" id="KW-0285">Flavoprotein</keyword>
<evidence type="ECO:0000256" key="5">
    <source>
        <dbReference type="ARBA" id="ARBA00022448"/>
    </source>
</evidence>
<protein>
    <recommendedName>
        <fullName evidence="4">assimilatory sulfite reductase (NADPH)</fullName>
        <ecNumber evidence="4">1.8.1.2</ecNumber>
    </recommendedName>
</protein>
<comment type="function">
    <text evidence="13">This enzyme catalyzes the 6-electron reduction of sulfite to sulfide. This is one of several activities required for the biosynthesis of L-cysteine from sulfate.</text>
</comment>
<dbReference type="FunFam" id="1.20.990.10:FF:000010">
    <property type="entry name" value="Sulfite reductase [NADPH] flavoprotein component"/>
    <property type="match status" value="1"/>
</dbReference>
<dbReference type="AlphaFoldDB" id="A0A1B2JEA4"/>
<dbReference type="PANTHER" id="PTHR19384:SF109">
    <property type="entry name" value="SULFITE REDUCTASE [NADPH] FLAVOPROTEIN COMPONENT"/>
    <property type="match status" value="1"/>
</dbReference>
<dbReference type="GO" id="GO:0004783">
    <property type="term" value="F:sulfite reductase (NADPH) activity"/>
    <property type="evidence" value="ECO:0007669"/>
    <property type="project" value="UniProtKB-EC"/>
</dbReference>
<keyword evidence="9" id="KW-0521">NADP</keyword>
<keyword evidence="5" id="KW-0813">Transport</keyword>
<dbReference type="GO" id="GO:0010181">
    <property type="term" value="F:FMN binding"/>
    <property type="evidence" value="ECO:0007669"/>
    <property type="project" value="TreeGrafter"/>
</dbReference>
<evidence type="ECO:0000313" key="16">
    <source>
        <dbReference type="Proteomes" id="UP000094565"/>
    </source>
</evidence>
<dbReference type="SUPFAM" id="SSF53323">
    <property type="entry name" value="Pyruvate-ferredoxin oxidoreductase, PFOR, domain III"/>
    <property type="match status" value="1"/>
</dbReference>
<dbReference type="InterPro" id="IPR017927">
    <property type="entry name" value="FAD-bd_FR_type"/>
</dbReference>
<dbReference type="Gene3D" id="3.40.50.970">
    <property type="match status" value="1"/>
</dbReference>
<dbReference type="SUPFAM" id="SSF63380">
    <property type="entry name" value="Riboflavin synthase domain-like"/>
    <property type="match status" value="1"/>
</dbReference>
<organism evidence="15 16">
    <name type="scientific">Komagataella pastoris</name>
    <name type="common">Yeast</name>
    <name type="synonym">Pichia pastoris</name>
    <dbReference type="NCBI Taxonomy" id="4922"/>
    <lineage>
        <taxon>Eukaryota</taxon>
        <taxon>Fungi</taxon>
        <taxon>Dikarya</taxon>
        <taxon>Ascomycota</taxon>
        <taxon>Saccharomycotina</taxon>
        <taxon>Pichiomycetes</taxon>
        <taxon>Pichiales</taxon>
        <taxon>Pichiaceae</taxon>
        <taxon>Komagataella</taxon>
    </lineage>
</organism>
<comment type="cofactor">
    <cofactor evidence="2">
        <name>FAD</name>
        <dbReference type="ChEBI" id="CHEBI:57692"/>
    </cofactor>
</comment>
<keyword evidence="11" id="KW-0560">Oxidoreductase</keyword>
<evidence type="ECO:0000256" key="4">
    <source>
        <dbReference type="ARBA" id="ARBA00012604"/>
    </source>
</evidence>
<comment type="cofactor">
    <cofactor evidence="1">
        <name>FMN</name>
        <dbReference type="ChEBI" id="CHEBI:58210"/>
    </cofactor>
</comment>
<evidence type="ECO:0000256" key="2">
    <source>
        <dbReference type="ARBA" id="ARBA00001974"/>
    </source>
</evidence>
<dbReference type="OrthoDB" id="1856718at2759"/>
<dbReference type="SUPFAM" id="SSF52343">
    <property type="entry name" value="Ferredoxin reductase-like, C-terminal NADP-linked domain"/>
    <property type="match status" value="1"/>
</dbReference>
<dbReference type="GO" id="GO:0005829">
    <property type="term" value="C:cytosol"/>
    <property type="evidence" value="ECO:0007669"/>
    <property type="project" value="TreeGrafter"/>
</dbReference>
<keyword evidence="7" id="KW-0288">FMN</keyword>
<evidence type="ECO:0000256" key="1">
    <source>
        <dbReference type="ARBA" id="ARBA00001917"/>
    </source>
</evidence>
<dbReference type="Proteomes" id="UP000094565">
    <property type="component" value="Chromosome 2"/>
</dbReference>
<dbReference type="Gene3D" id="3.40.50.80">
    <property type="entry name" value="Nucleotide-binding domain of ferredoxin-NADP reductase (FNR) module"/>
    <property type="match status" value="1"/>
</dbReference>
<dbReference type="Pfam" id="PF00175">
    <property type="entry name" value="NAD_binding_1"/>
    <property type="match status" value="1"/>
</dbReference>
<dbReference type="EMBL" id="CP014585">
    <property type="protein sequence ID" value="ANZ76221.1"/>
    <property type="molecule type" value="Genomic_DNA"/>
</dbReference>
<evidence type="ECO:0000256" key="11">
    <source>
        <dbReference type="ARBA" id="ARBA00023002"/>
    </source>
</evidence>
<evidence type="ECO:0000256" key="10">
    <source>
        <dbReference type="ARBA" id="ARBA00022982"/>
    </source>
</evidence>
<dbReference type="Gene3D" id="1.20.990.10">
    <property type="entry name" value="NADPH-cytochrome p450 Reductase, Chain A, domain 3"/>
    <property type="match status" value="1"/>
</dbReference>
<dbReference type="Gene3D" id="2.40.30.10">
    <property type="entry name" value="Translation factors"/>
    <property type="match status" value="1"/>
</dbReference>
<dbReference type="Pfam" id="PF00667">
    <property type="entry name" value="FAD_binding_1"/>
    <property type="match status" value="1"/>
</dbReference>
<evidence type="ECO:0000256" key="6">
    <source>
        <dbReference type="ARBA" id="ARBA00022630"/>
    </source>
</evidence>
<evidence type="ECO:0000256" key="3">
    <source>
        <dbReference type="ARBA" id="ARBA00004774"/>
    </source>
</evidence>
<dbReference type="InterPro" id="IPR017938">
    <property type="entry name" value="Riboflavin_synthase-like_b-brl"/>
</dbReference>
<evidence type="ECO:0000313" key="15">
    <source>
        <dbReference type="EMBL" id="ANZ76221.1"/>
    </source>
</evidence>
<dbReference type="EC" id="1.8.1.2" evidence="4"/>
<dbReference type="GO" id="GO:0050660">
    <property type="term" value="F:flavin adenine dinucleotide binding"/>
    <property type="evidence" value="ECO:0007669"/>
    <property type="project" value="TreeGrafter"/>
</dbReference>
<keyword evidence="10" id="KW-0249">Electron transport</keyword>
<keyword evidence="8" id="KW-0274">FAD</keyword>
<evidence type="ECO:0000256" key="8">
    <source>
        <dbReference type="ARBA" id="ARBA00022827"/>
    </source>
</evidence>
<dbReference type="Gene3D" id="3.40.920.10">
    <property type="entry name" value="Pyruvate-ferredoxin oxidoreductase, PFOR, domain III"/>
    <property type="match status" value="1"/>
</dbReference>
<dbReference type="CDD" id="cd06207">
    <property type="entry name" value="CyPoR_like"/>
    <property type="match status" value="1"/>
</dbReference>
<dbReference type="InterPro" id="IPR009014">
    <property type="entry name" value="Transketo_C/PFOR_II"/>
</dbReference>
<dbReference type="InterPro" id="IPR001709">
    <property type="entry name" value="Flavoprot_Pyr_Nucl_cyt_Rdtase"/>
</dbReference>
<dbReference type="PANTHER" id="PTHR19384">
    <property type="entry name" value="NITRIC OXIDE SYNTHASE-RELATED"/>
    <property type="match status" value="1"/>
</dbReference>
<comment type="pathway">
    <text evidence="3">Sulfur metabolism; hydrogen sulfide biosynthesis; hydrogen sulfide from sulfite (NADPH route): step 1/1.</text>
</comment>
<dbReference type="SUPFAM" id="SSF52922">
    <property type="entry name" value="TK C-terminal domain-like"/>
    <property type="match status" value="1"/>
</dbReference>
<dbReference type="InterPro" id="IPR001433">
    <property type="entry name" value="OxRdtase_FAD/NAD-bd"/>
</dbReference>
<evidence type="ECO:0000259" key="14">
    <source>
        <dbReference type="PROSITE" id="PS51384"/>
    </source>
</evidence>
<feature type="domain" description="FAD-binding FR-type" evidence="14">
    <location>
        <begin position="673"/>
        <end position="904"/>
    </location>
</feature>
<keyword evidence="16" id="KW-1185">Reference proteome</keyword>
<dbReference type="InterPro" id="IPR039261">
    <property type="entry name" value="FNR_nucleotide-bd"/>
</dbReference>
<evidence type="ECO:0000256" key="13">
    <source>
        <dbReference type="ARBA" id="ARBA00059320"/>
    </source>
</evidence>
<comment type="catalytic activity">
    <reaction evidence="12">
        <text>hydrogen sulfide + 3 NADP(+) + 3 H2O = sulfite + 3 NADPH + 4 H(+)</text>
        <dbReference type="Rhea" id="RHEA:13801"/>
        <dbReference type="ChEBI" id="CHEBI:15377"/>
        <dbReference type="ChEBI" id="CHEBI:15378"/>
        <dbReference type="ChEBI" id="CHEBI:17359"/>
        <dbReference type="ChEBI" id="CHEBI:29919"/>
        <dbReference type="ChEBI" id="CHEBI:57783"/>
        <dbReference type="ChEBI" id="CHEBI:58349"/>
        <dbReference type="EC" id="1.8.1.2"/>
    </reaction>
</comment>
<reference evidence="15 16" key="1">
    <citation type="submission" date="2016-02" db="EMBL/GenBank/DDBJ databases">
        <title>Comparative genomic and transcriptomic foundation for Pichia pastoris.</title>
        <authorList>
            <person name="Love K.R."/>
            <person name="Shah K.A."/>
            <person name="Whittaker C.A."/>
            <person name="Wu J."/>
            <person name="Bartlett M.C."/>
            <person name="Ma D."/>
            <person name="Leeson R.L."/>
            <person name="Priest M."/>
            <person name="Young S.K."/>
            <person name="Love J.C."/>
        </authorList>
    </citation>
    <scope>NUCLEOTIDE SEQUENCE [LARGE SCALE GENOMIC DNA]</scope>
    <source>
        <strain evidence="15 16">ATCC 28485</strain>
    </source>
</reference>
<dbReference type="FunFam" id="3.40.50.80:FF:000011">
    <property type="entry name" value="Sulfite reductase flavoprotein component"/>
    <property type="match status" value="1"/>
</dbReference>
<sequence length="1060" mass="116524">MPSISQRGSRNNSFSSETTVSSLAEASAVSPFGLPTDPESLYGTTLTSAHTVITTVPYYLSDRLFSYAAPGADGALDAAAHLWRTYLRPNAQGNVPHLTRFDIRSGASNAILGYLSGLTSSSVVPVLVPGAALTYMRPVLAERKNSPVPVAFNVSALDYDFETSSLVSNYVEPLNAARYLGYSVFTPLSKNEAQSIAILTHALANIEPALNLYDGPSYLKQSGKIEGILTGEKLSQLYQKLFAEVSSWSKIESSKRPAAALASLSKLTGSKLRSFEYAGHDSPSTVFVIHGSVESELLLHTVERFAEKDVQIGAVAVRVPLPFNVDEFASSFPSSTRRIVVIGQVQNASSSSLKKDVAASLFWKLGPSAPAVAEFVYEPSFIWSSDSLESIIASYEVLPKSTSTTKGDYIFWTADNGRFAEVASKIAYSFSLKDDNKLSYRAKFDNINGAGVLQAQLRTNSPVATDIDAADIVFVEGFKLLQAFDVVSTAKEGSTLIIASSDPIEDLDKVVEALPTTFKHSVSAKDLKIVVIDLAAVGEQEGLGARTGPIACQAIFYRIAQPELADQLTRYLWEGAASETELLASVIAEVISKVEEVGIKEIPVNKEWASLPTEEEEEVILPPRPLETSFEPNLRESAIVAPPTISSKLELSKKLVFKESYGFTNSLRPDLPVRNFVVKVKENRRLTPDDYSRNIFHIEFDVSGTGLTYDIGEALGIHGRNDPALVEEFIQWYGLNGEDLIEVPSRDDPNTLETRTIFQSLVENIDLFGKPPKRFYEALAPFALDSTEKAKLEKLASPEGAPLLKAFQEDEFYSFADILELFPSAKPTASDLVQIVSPLKRREYSIASSQKMHPNEVHLLIVVVDWIDKRGRQRFGQCSHYLSELSVGSELVVSVKPSVMKLPPLSTQPIVMAGLGTGLAPFKAFVEEKIWQKQQGMEIGEVYLYLGARHRKEEYLYGELWEAYMDAGIVTHVGAAFSRDQPHKIYIQDRIRENMKELTSAIADKNGSFYLCGPTWPVPDITACLQDIIESDAARRGVKVDADHEIEEMKESGRYILEVY</sequence>
<dbReference type="Gene3D" id="3.40.50.920">
    <property type="match status" value="1"/>
</dbReference>
<dbReference type="InterPro" id="IPR003097">
    <property type="entry name" value="CysJ-like_FAD-binding"/>
</dbReference>
<evidence type="ECO:0000256" key="7">
    <source>
        <dbReference type="ARBA" id="ARBA00022643"/>
    </source>
</evidence>
<accession>A0A1B2JEA4</accession>
<evidence type="ECO:0000256" key="12">
    <source>
        <dbReference type="ARBA" id="ARBA00052219"/>
    </source>
</evidence>
<dbReference type="InterPro" id="IPR023173">
    <property type="entry name" value="NADPH_Cyt_P450_Rdtase_alpha"/>
</dbReference>